<comment type="caution">
    <text evidence="1">The sequence shown here is derived from an EMBL/GenBank/DDBJ whole genome shotgun (WGS) entry which is preliminary data.</text>
</comment>
<sequence>MIALRGRVSVGRATGASFLSSGCSGQSGPCSRTVSAAQPFDTVAPAPKLADGKLVSSTTNKLTHAHYLGPGPRYKMAETVGRERRRRRRCCCLLLCSLASAAARRFPLLLRVCFRAARSLGWAA</sequence>
<evidence type="ECO:0000313" key="2">
    <source>
        <dbReference type="Proteomes" id="UP000824540"/>
    </source>
</evidence>
<organism evidence="1 2">
    <name type="scientific">Albula glossodonta</name>
    <name type="common">roundjaw bonefish</name>
    <dbReference type="NCBI Taxonomy" id="121402"/>
    <lineage>
        <taxon>Eukaryota</taxon>
        <taxon>Metazoa</taxon>
        <taxon>Chordata</taxon>
        <taxon>Craniata</taxon>
        <taxon>Vertebrata</taxon>
        <taxon>Euteleostomi</taxon>
        <taxon>Actinopterygii</taxon>
        <taxon>Neopterygii</taxon>
        <taxon>Teleostei</taxon>
        <taxon>Albuliformes</taxon>
        <taxon>Albulidae</taxon>
        <taxon>Albula</taxon>
    </lineage>
</organism>
<accession>A0A8T2PPX9</accession>
<gene>
    <name evidence="1" type="ORF">JZ751_017949</name>
</gene>
<dbReference type="EMBL" id="JAFBMS010000004">
    <property type="protein sequence ID" value="KAG9353371.1"/>
    <property type="molecule type" value="Genomic_DNA"/>
</dbReference>
<dbReference type="PROSITE" id="PS51257">
    <property type="entry name" value="PROKAR_LIPOPROTEIN"/>
    <property type="match status" value="1"/>
</dbReference>
<name>A0A8T2PPX9_9TELE</name>
<reference evidence="1" key="1">
    <citation type="thesis" date="2021" institute="BYU ScholarsArchive" country="Provo, UT, USA">
        <title>Applications of and Algorithms for Genome Assembly and Genomic Analyses with an Emphasis on Marine Teleosts.</title>
        <authorList>
            <person name="Pickett B.D."/>
        </authorList>
    </citation>
    <scope>NUCLEOTIDE SEQUENCE</scope>
    <source>
        <strain evidence="1">HI-2016</strain>
    </source>
</reference>
<dbReference type="Proteomes" id="UP000824540">
    <property type="component" value="Unassembled WGS sequence"/>
</dbReference>
<evidence type="ECO:0000313" key="1">
    <source>
        <dbReference type="EMBL" id="KAG9353371.1"/>
    </source>
</evidence>
<proteinExistence type="predicted"/>
<keyword evidence="2" id="KW-1185">Reference proteome</keyword>
<dbReference type="AlphaFoldDB" id="A0A8T2PPX9"/>
<protein>
    <submittedName>
        <fullName evidence="1">Uncharacterized protein</fullName>
    </submittedName>
</protein>